<protein>
    <recommendedName>
        <fullName evidence="2">ASPIC/UnbV domain-containing protein</fullName>
    </recommendedName>
</protein>
<evidence type="ECO:0000259" key="2">
    <source>
        <dbReference type="Pfam" id="PF07593"/>
    </source>
</evidence>
<gene>
    <name evidence="3" type="ORF">METZ01_LOCUS115713</name>
</gene>
<organism evidence="3">
    <name type="scientific">marine metagenome</name>
    <dbReference type="NCBI Taxonomy" id="408172"/>
    <lineage>
        <taxon>unclassified sequences</taxon>
        <taxon>metagenomes</taxon>
        <taxon>ecological metagenomes</taxon>
    </lineage>
</organism>
<dbReference type="SUPFAM" id="SSF69318">
    <property type="entry name" value="Integrin alpha N-terminal domain"/>
    <property type="match status" value="1"/>
</dbReference>
<evidence type="ECO:0000256" key="1">
    <source>
        <dbReference type="ARBA" id="ARBA00022729"/>
    </source>
</evidence>
<feature type="domain" description="ASPIC/UnbV" evidence="2">
    <location>
        <begin position="629"/>
        <end position="695"/>
    </location>
</feature>
<dbReference type="InterPro" id="IPR028994">
    <property type="entry name" value="Integrin_alpha_N"/>
</dbReference>
<dbReference type="InterPro" id="IPR027039">
    <property type="entry name" value="Crtac1"/>
</dbReference>
<dbReference type="PANTHER" id="PTHR16026">
    <property type="entry name" value="CARTILAGE ACIDIC PROTEIN 1"/>
    <property type="match status" value="1"/>
</dbReference>
<name>A0A381XDP0_9ZZZZ</name>
<dbReference type="InterPro" id="IPR011519">
    <property type="entry name" value="UnbV_ASPIC"/>
</dbReference>
<dbReference type="InterPro" id="IPR013783">
    <property type="entry name" value="Ig-like_fold"/>
</dbReference>
<dbReference type="EMBL" id="UINC01014800">
    <property type="protein sequence ID" value="SVA62859.1"/>
    <property type="molecule type" value="Genomic_DNA"/>
</dbReference>
<dbReference type="Gene3D" id="2.130.10.130">
    <property type="entry name" value="Integrin alpha, N-terminal"/>
    <property type="match status" value="2"/>
</dbReference>
<dbReference type="Pfam" id="PF07593">
    <property type="entry name" value="UnbV_ASPIC"/>
    <property type="match status" value="1"/>
</dbReference>
<reference evidence="3" key="1">
    <citation type="submission" date="2018-05" db="EMBL/GenBank/DDBJ databases">
        <authorList>
            <person name="Lanie J.A."/>
            <person name="Ng W.-L."/>
            <person name="Kazmierczak K.M."/>
            <person name="Andrzejewski T.M."/>
            <person name="Davidsen T.M."/>
            <person name="Wayne K.J."/>
            <person name="Tettelin H."/>
            <person name="Glass J.I."/>
            <person name="Rusch D."/>
            <person name="Podicherti R."/>
            <person name="Tsui H.-C.T."/>
            <person name="Winkler M.E."/>
        </authorList>
    </citation>
    <scope>NUCLEOTIDE SEQUENCE</scope>
</reference>
<evidence type="ECO:0000313" key="3">
    <source>
        <dbReference type="EMBL" id="SVA62859.1"/>
    </source>
</evidence>
<keyword evidence="1" id="KW-0732">Signal</keyword>
<proteinExistence type="predicted"/>
<dbReference type="AlphaFoldDB" id="A0A381XDP0"/>
<dbReference type="PANTHER" id="PTHR16026:SF0">
    <property type="entry name" value="CARTILAGE ACIDIC PROTEIN 1"/>
    <property type="match status" value="1"/>
</dbReference>
<sequence length="708" mass="77940">MRKIALTIVFILSLILAQKVSISGVVLGLKGKPAKKVKVVLFSANNQPVFSTSTDKKGKFLIKDVKADYYFLKIDQKRKGKANIRLKPWPESNRDITGLEIKLSKKEKKSPLVTYGPGPEGDEDFKAYYAEPLPEEKIPSSEKDTSDHKEKNVPVTGAKLEPAEIQISSEPNIDFSITFKDMAAELGINFIHDHGGSGEKYYVETMGSGVCLLDYDVDGDLDIYFCQGKGLPGWKKGIRLENKLFRNDGGLWSDVTSSAGVGDTTYSIGCTCGDMDNDGDPDLYVTNYGLDILYRNNGNGTFTDVTYTANIHNPAWSSSAVFFDMDNDGWLDLYVTNYVEFSLDRNPWCGDSQKDMRAYCDPDIFRGVPDKLYRNIGAGHFIDVSLENGIAKETGKGLGVVAGDTDNDGDMDLYVANDKVMNLLFLNDGTGHFIEDALFTGVGFNENGKAEAGMGLDFGDVNRDGWLDLFVTNFSGESNTLYLNDQNGSFTDKTFSAGLGQPSLDLLGFGTRFLDYNYDGWLDIFVTNGHVIDNIDLFNKDYTHAQRKQIFINDGTGSFFEIANAKLVGDVSIPSVARGAAFGDLDNDGDLDIVINNNNGAPNLLIREGTPENNWVAFQIEGRRSNWDGFGAKITIYSASGIQTSYVNPGASYLASNDRRVFFGLGDDPIITRMKVEWPGGSGDVFFEIQLNKFYRIVQGGELSALQP</sequence>
<accession>A0A381XDP0</accession>
<dbReference type="SUPFAM" id="SSF49478">
    <property type="entry name" value="Cna protein B-type domain"/>
    <property type="match status" value="1"/>
</dbReference>
<dbReference type="Gene3D" id="2.60.40.10">
    <property type="entry name" value="Immunoglobulins"/>
    <property type="match status" value="1"/>
</dbReference>
<dbReference type="InterPro" id="IPR013517">
    <property type="entry name" value="FG-GAP"/>
</dbReference>
<dbReference type="Pfam" id="PF13517">
    <property type="entry name" value="FG-GAP_3"/>
    <property type="match status" value="3"/>
</dbReference>